<dbReference type="SMART" id="SM00387">
    <property type="entry name" value="HATPase_c"/>
    <property type="match status" value="1"/>
</dbReference>
<protein>
    <recommendedName>
        <fullName evidence="3">histidine kinase</fullName>
        <ecNumber evidence="3">2.7.13.3</ecNumber>
    </recommendedName>
</protein>
<dbReference type="Pfam" id="PF17203">
    <property type="entry name" value="sCache_3_2"/>
    <property type="match status" value="1"/>
</dbReference>
<evidence type="ECO:0000256" key="4">
    <source>
        <dbReference type="ARBA" id="ARBA00022475"/>
    </source>
</evidence>
<dbReference type="KEGG" id="acry:AC20117_17110"/>
<keyword evidence="9 17" id="KW-0418">Kinase</keyword>
<evidence type="ECO:0000256" key="14">
    <source>
        <dbReference type="SAM" id="MobiDB-lite"/>
    </source>
</evidence>
<keyword evidence="18" id="KW-1185">Reference proteome</keyword>
<dbReference type="GO" id="GO:0000155">
    <property type="term" value="F:phosphorelay sensor kinase activity"/>
    <property type="evidence" value="ECO:0007669"/>
    <property type="project" value="InterPro"/>
</dbReference>
<evidence type="ECO:0000256" key="6">
    <source>
        <dbReference type="ARBA" id="ARBA00022679"/>
    </source>
</evidence>
<dbReference type="InterPro" id="IPR005467">
    <property type="entry name" value="His_kinase_dom"/>
</dbReference>
<evidence type="ECO:0000256" key="13">
    <source>
        <dbReference type="ARBA" id="ARBA00023136"/>
    </source>
</evidence>
<dbReference type="GO" id="GO:0005524">
    <property type="term" value="F:ATP binding"/>
    <property type="evidence" value="ECO:0007669"/>
    <property type="project" value="UniProtKB-KW"/>
</dbReference>
<keyword evidence="6" id="KW-0808">Transferase</keyword>
<dbReference type="GO" id="GO:0005886">
    <property type="term" value="C:plasma membrane"/>
    <property type="evidence" value="ECO:0007669"/>
    <property type="project" value="UniProtKB-SubCell"/>
</dbReference>
<feature type="transmembrane region" description="Helical" evidence="15">
    <location>
        <begin position="168"/>
        <end position="189"/>
    </location>
</feature>
<dbReference type="RefSeq" id="WP_074702639.1">
    <property type="nucleotide sequence ID" value="NZ_CP018863.1"/>
</dbReference>
<evidence type="ECO:0000256" key="15">
    <source>
        <dbReference type="SAM" id="Phobius"/>
    </source>
</evidence>
<reference evidence="17 18" key="1">
    <citation type="submission" date="2016-10" db="EMBL/GenBank/DDBJ databases">
        <authorList>
            <person name="de Groot N.N."/>
        </authorList>
    </citation>
    <scope>NUCLEOTIDE SEQUENCE [LARGE SCALE GENOMIC DNA]</scope>
    <source>
        <strain evidence="17 18">DSM 20117</strain>
    </source>
</reference>
<keyword evidence="12" id="KW-0902">Two-component regulatory system</keyword>
<organism evidence="17 18">
    <name type="scientific">Crystallibacter crystallopoietes</name>
    <dbReference type="NCBI Taxonomy" id="37928"/>
    <lineage>
        <taxon>Bacteria</taxon>
        <taxon>Bacillati</taxon>
        <taxon>Actinomycetota</taxon>
        <taxon>Actinomycetes</taxon>
        <taxon>Micrococcales</taxon>
        <taxon>Micrococcaceae</taxon>
        <taxon>Crystallibacter</taxon>
    </lineage>
</organism>
<evidence type="ECO:0000256" key="10">
    <source>
        <dbReference type="ARBA" id="ARBA00022840"/>
    </source>
</evidence>
<evidence type="ECO:0000256" key="12">
    <source>
        <dbReference type="ARBA" id="ARBA00023012"/>
    </source>
</evidence>
<evidence type="ECO:0000256" key="5">
    <source>
        <dbReference type="ARBA" id="ARBA00022553"/>
    </source>
</evidence>
<dbReference type="Gene3D" id="3.30.450.20">
    <property type="entry name" value="PAS domain"/>
    <property type="match status" value="2"/>
</dbReference>
<keyword evidence="8" id="KW-0547">Nucleotide-binding</keyword>
<dbReference type="PROSITE" id="PS50109">
    <property type="entry name" value="HIS_KIN"/>
    <property type="match status" value="1"/>
</dbReference>
<dbReference type="EMBL" id="FNKH01000002">
    <property type="protein sequence ID" value="SDR18669.1"/>
    <property type="molecule type" value="Genomic_DNA"/>
</dbReference>
<evidence type="ECO:0000256" key="9">
    <source>
        <dbReference type="ARBA" id="ARBA00022777"/>
    </source>
</evidence>
<accession>A0A1H1GZW3</accession>
<dbReference type="InterPro" id="IPR033463">
    <property type="entry name" value="sCache_3"/>
</dbReference>
<comment type="subcellular location">
    <subcellularLocation>
        <location evidence="2">Cell membrane</location>
        <topology evidence="2">Multi-pass membrane protein</topology>
    </subcellularLocation>
</comment>
<gene>
    <name evidence="17" type="ORF">SAMN04489742_4456</name>
</gene>
<proteinExistence type="predicted"/>
<evidence type="ECO:0000259" key="16">
    <source>
        <dbReference type="PROSITE" id="PS50109"/>
    </source>
</evidence>
<dbReference type="InterPro" id="IPR016120">
    <property type="entry name" value="Sig_transdc_His_kin_SpoOB"/>
</dbReference>
<dbReference type="SUPFAM" id="SSF55890">
    <property type="entry name" value="Sporulation response regulatory protein Spo0B"/>
    <property type="match status" value="1"/>
</dbReference>
<dbReference type="Gene3D" id="3.30.565.10">
    <property type="entry name" value="Histidine kinase-like ATPase, C-terminal domain"/>
    <property type="match status" value="1"/>
</dbReference>
<dbReference type="PANTHER" id="PTHR43547">
    <property type="entry name" value="TWO-COMPONENT HISTIDINE KINASE"/>
    <property type="match status" value="1"/>
</dbReference>
<name>A0A1H1GZW3_9MICC</name>
<sequence>MKSWSLAARIFAGQLIFLTVLTAVVATVLFLDARDQNYSRAEQRMRSVAVTIAASPFVLEAVQSPNPTSALQPYARDIMHDASVDFITIMAPDGTRFTHPDPAEIGRTYIGSTEQALRGEIWTETVAGTLGPSVRAIVPIQDEEGTVHGMVATGVTVTNVSVAIAARLPFVILTAVAVMAASSVASWLLSRYLNRATLGWGPEQLSRIFIFYDSVLHSVREGVVLVDPGGQLVLYNDQAARLLNLPPRPPGGPALDIAALKIPQPLKELLLSGRVAREEVLVTDDQVLVVSQDPAVRPPQRTRTPGAAAGSRAAKPAAPLGTVATLRDRTEVQSLAGELESMHTLADALRAQTHEHSNRLHTIVSLIELGRDSDAIEFAARDLQQSQQLTDKVVSAVDEPFISALLVGKAAQANERGIELNITADTAFGTETVPAGARAGLDPAALVTIVGNLLDNAFDAVSGSERREVSIDFLSTAEELWIEVHDSGPGIPESELEKIFSLGFSSKADGGRRRGVGLALVRQAVKRLGGQLTVDNEDGAVFTVSLPLLPVQPAAAGEETGGTNA</sequence>
<feature type="region of interest" description="Disordered" evidence="14">
    <location>
        <begin position="296"/>
        <end position="317"/>
    </location>
</feature>
<keyword evidence="13 15" id="KW-0472">Membrane</keyword>
<dbReference type="SUPFAM" id="SSF103190">
    <property type="entry name" value="Sensory domain-like"/>
    <property type="match status" value="1"/>
</dbReference>
<evidence type="ECO:0000256" key="2">
    <source>
        <dbReference type="ARBA" id="ARBA00004651"/>
    </source>
</evidence>
<dbReference type="EC" id="2.7.13.3" evidence="3"/>
<dbReference type="Pfam" id="PF02518">
    <property type="entry name" value="HATPase_c"/>
    <property type="match status" value="1"/>
</dbReference>
<keyword evidence="4" id="KW-1003">Cell membrane</keyword>
<comment type="catalytic activity">
    <reaction evidence="1">
        <text>ATP + protein L-histidine = ADP + protein N-phospho-L-histidine.</text>
        <dbReference type="EC" id="2.7.13.3"/>
    </reaction>
</comment>
<dbReference type="InterPro" id="IPR036890">
    <property type="entry name" value="HATPase_C_sf"/>
</dbReference>
<dbReference type="PRINTS" id="PR00344">
    <property type="entry name" value="BCTRLSENSOR"/>
</dbReference>
<dbReference type="AlphaFoldDB" id="A0A1H1GZW3"/>
<keyword evidence="11 15" id="KW-1133">Transmembrane helix</keyword>
<evidence type="ECO:0000313" key="18">
    <source>
        <dbReference type="Proteomes" id="UP000181917"/>
    </source>
</evidence>
<dbReference type="OrthoDB" id="9792686at2"/>
<dbReference type="Proteomes" id="UP000181917">
    <property type="component" value="Unassembled WGS sequence"/>
</dbReference>
<feature type="compositionally biased region" description="Low complexity" evidence="14">
    <location>
        <begin position="301"/>
        <end position="317"/>
    </location>
</feature>
<evidence type="ECO:0000256" key="1">
    <source>
        <dbReference type="ARBA" id="ARBA00000085"/>
    </source>
</evidence>
<dbReference type="InterPro" id="IPR029151">
    <property type="entry name" value="Sensor-like_sf"/>
</dbReference>
<dbReference type="SUPFAM" id="SSF55874">
    <property type="entry name" value="ATPase domain of HSP90 chaperone/DNA topoisomerase II/histidine kinase"/>
    <property type="match status" value="1"/>
</dbReference>
<evidence type="ECO:0000256" key="11">
    <source>
        <dbReference type="ARBA" id="ARBA00022989"/>
    </source>
</evidence>
<evidence type="ECO:0000256" key="8">
    <source>
        <dbReference type="ARBA" id="ARBA00022741"/>
    </source>
</evidence>
<evidence type="ECO:0000256" key="3">
    <source>
        <dbReference type="ARBA" id="ARBA00012438"/>
    </source>
</evidence>
<dbReference type="InterPro" id="IPR004358">
    <property type="entry name" value="Sig_transdc_His_kin-like_C"/>
</dbReference>
<keyword evidence="7 15" id="KW-0812">Transmembrane</keyword>
<keyword evidence="5" id="KW-0597">Phosphoprotein</keyword>
<evidence type="ECO:0000313" key="17">
    <source>
        <dbReference type="EMBL" id="SDR18669.1"/>
    </source>
</evidence>
<keyword evidence="10" id="KW-0067">ATP-binding</keyword>
<feature type="domain" description="Histidine kinase" evidence="16">
    <location>
        <begin position="311"/>
        <end position="550"/>
    </location>
</feature>
<dbReference type="STRING" id="37928.SAMN04489742_4456"/>
<evidence type="ECO:0000256" key="7">
    <source>
        <dbReference type="ARBA" id="ARBA00022692"/>
    </source>
</evidence>
<dbReference type="InterPro" id="IPR003594">
    <property type="entry name" value="HATPase_dom"/>
</dbReference>
<dbReference type="PANTHER" id="PTHR43547:SF10">
    <property type="entry name" value="SENSOR HISTIDINE KINASE DCUS"/>
    <property type="match status" value="1"/>
</dbReference>